<proteinExistence type="predicted"/>
<organism evidence="1 2">
    <name type="scientific">Funneliformis caledonium</name>
    <dbReference type="NCBI Taxonomy" id="1117310"/>
    <lineage>
        <taxon>Eukaryota</taxon>
        <taxon>Fungi</taxon>
        <taxon>Fungi incertae sedis</taxon>
        <taxon>Mucoromycota</taxon>
        <taxon>Glomeromycotina</taxon>
        <taxon>Glomeromycetes</taxon>
        <taxon>Glomerales</taxon>
        <taxon>Glomeraceae</taxon>
        <taxon>Funneliformis</taxon>
    </lineage>
</organism>
<reference evidence="1" key="1">
    <citation type="submission" date="2021-06" db="EMBL/GenBank/DDBJ databases">
        <authorList>
            <person name="Kallberg Y."/>
            <person name="Tangrot J."/>
            <person name="Rosling A."/>
        </authorList>
    </citation>
    <scope>NUCLEOTIDE SEQUENCE</scope>
    <source>
        <strain evidence="1">UK204</strain>
    </source>
</reference>
<protein>
    <submittedName>
        <fullName evidence="1">12568_t:CDS:1</fullName>
    </submittedName>
</protein>
<gene>
    <name evidence="1" type="ORF">FCALED_LOCUS3943</name>
</gene>
<dbReference type="Proteomes" id="UP000789570">
    <property type="component" value="Unassembled WGS sequence"/>
</dbReference>
<name>A0A9N8ZT21_9GLOM</name>
<keyword evidence="2" id="KW-1185">Reference proteome</keyword>
<dbReference type="AlphaFoldDB" id="A0A9N8ZT21"/>
<evidence type="ECO:0000313" key="1">
    <source>
        <dbReference type="EMBL" id="CAG8505857.1"/>
    </source>
</evidence>
<evidence type="ECO:0000313" key="2">
    <source>
        <dbReference type="Proteomes" id="UP000789570"/>
    </source>
</evidence>
<comment type="caution">
    <text evidence="1">The sequence shown here is derived from an EMBL/GenBank/DDBJ whole genome shotgun (WGS) entry which is preliminary data.</text>
</comment>
<accession>A0A9N8ZT21</accession>
<dbReference type="EMBL" id="CAJVPQ010000728">
    <property type="protein sequence ID" value="CAG8505857.1"/>
    <property type="molecule type" value="Genomic_DNA"/>
</dbReference>
<sequence length="58" mass="6676">MILEGYLPITEESSHQYPSNLKSLRENYGKILRELSTPSIAQITDEIIKPKSEENEIK</sequence>